<sequence length="628" mass="66410">MTVEALVADARGYSSNVLSQAITALQNASDAITSIGYTIVTPGNIAMPAAPSLGAAITVPTLTDIAFDLPDAPSTTYAFQDISAVEAGAAPTLSVSVPTLTMPNKPSGLSDFASKLPDIDLSVTFPDAPSLIQPLEPTMPTRAEPDKPTISLPSFDASAPTDVPNAPTDLTVNVRAAYADAAPQFMAMVNGLVDAELLKLNPQFNAQMAAIEAQLSKYLAGGTGLNAAVEDAIYARSRSKQDAEARRVRDQALADAATNGFTMPGGALLSATQQARQAGADNNAAAAREIVVMQAEMEQRNLQFAVTTSTGLRTAMVSATLSYMQNLTTINGQALDYAKSILSALVETYNTQVRVFEAKLDAYKAEASVYETLRRAAMATIEIYKAEVDALQAMTNVDQARVAIYRARIDAMTSMTSMYKTQVDAMVSKASLEKLKIDLFQAQVQAYGAQVQAKNSEWQGYIAAVNGEDAKARMFGTQVQAYSAQVQGYAATIAAKTEVVRAQALTNDARAKQYTSQVGAYQAVVSAKGEVARTRLENQRQSILAFQAETSAQVANFQVRSEYYKATAQIGIENARLSVQSLLAGAENMRKYGESVANVAVSSAQVYSGLAGAAVAGMNTLLAQTTTS</sequence>
<protein>
    <submittedName>
        <fullName evidence="1">Uncharacterized protein</fullName>
    </submittedName>
</protein>
<proteinExistence type="predicted"/>
<dbReference type="OrthoDB" id="6663209at2"/>
<dbReference type="EMBL" id="MTJN01000002">
    <property type="protein sequence ID" value="OOV05750.1"/>
    <property type="molecule type" value="Genomic_DNA"/>
</dbReference>
<evidence type="ECO:0000313" key="2">
    <source>
        <dbReference type="Proteomes" id="UP000190750"/>
    </source>
</evidence>
<dbReference type="RefSeq" id="WP_078363533.1">
    <property type="nucleotide sequence ID" value="NZ_MTJN01000002.1"/>
</dbReference>
<name>A0A1T1ANN8_RHOFE</name>
<dbReference type="STRING" id="28066.RF819_02660"/>
<organism evidence="1 2">
    <name type="scientific">Rhodoferax fermentans</name>
    <dbReference type="NCBI Taxonomy" id="28066"/>
    <lineage>
        <taxon>Bacteria</taxon>
        <taxon>Pseudomonadati</taxon>
        <taxon>Pseudomonadota</taxon>
        <taxon>Betaproteobacteria</taxon>
        <taxon>Burkholderiales</taxon>
        <taxon>Comamonadaceae</taxon>
        <taxon>Rhodoferax</taxon>
    </lineage>
</organism>
<reference evidence="1 2" key="1">
    <citation type="submission" date="2017-01" db="EMBL/GenBank/DDBJ databases">
        <title>Genome sequencing of Rhodoferax fermentans JCM 7819.</title>
        <authorList>
            <person name="Kim Y.J."/>
            <person name="Farh M.E.-A."/>
            <person name="Yang D.-C."/>
        </authorList>
    </citation>
    <scope>NUCLEOTIDE SEQUENCE [LARGE SCALE GENOMIC DNA]</scope>
    <source>
        <strain evidence="1 2">JCM 7819</strain>
    </source>
</reference>
<comment type="caution">
    <text evidence="1">The sequence shown here is derived from an EMBL/GenBank/DDBJ whole genome shotgun (WGS) entry which is preliminary data.</text>
</comment>
<accession>A0A1T1ANN8</accession>
<keyword evidence="2" id="KW-1185">Reference proteome</keyword>
<evidence type="ECO:0000313" key="1">
    <source>
        <dbReference type="EMBL" id="OOV05750.1"/>
    </source>
</evidence>
<dbReference type="AlphaFoldDB" id="A0A1T1ANN8"/>
<gene>
    <name evidence="1" type="ORF">RF819_02660</name>
</gene>
<dbReference type="Proteomes" id="UP000190750">
    <property type="component" value="Unassembled WGS sequence"/>
</dbReference>